<proteinExistence type="predicted"/>
<dbReference type="EMBL" id="JAIWYP010000169">
    <property type="protein sequence ID" value="KAH3689024.1"/>
    <property type="molecule type" value="Genomic_DNA"/>
</dbReference>
<dbReference type="Proteomes" id="UP000828390">
    <property type="component" value="Unassembled WGS sequence"/>
</dbReference>
<evidence type="ECO:0000313" key="1">
    <source>
        <dbReference type="EMBL" id="KAH3689024.1"/>
    </source>
</evidence>
<gene>
    <name evidence="1" type="ORF">DPMN_192279</name>
</gene>
<protein>
    <submittedName>
        <fullName evidence="1">Uncharacterized protein</fullName>
    </submittedName>
</protein>
<keyword evidence="2" id="KW-1185">Reference proteome</keyword>
<accession>A0A9D3XW89</accession>
<dbReference type="Gene3D" id="6.10.140.2160">
    <property type="match status" value="1"/>
</dbReference>
<comment type="caution">
    <text evidence="1">The sequence shown here is derived from an EMBL/GenBank/DDBJ whole genome shotgun (WGS) entry which is preliminary data.</text>
</comment>
<evidence type="ECO:0000313" key="2">
    <source>
        <dbReference type="Proteomes" id="UP000828390"/>
    </source>
</evidence>
<name>A0A9D3XW89_DREPO</name>
<sequence length="95" mass="11152">MKQKEEKEHNNAIADITEVMSFFTSAMRGEVKDQFDLDPALCDRLDAGKQLAKRYETVKKFEFDERKTVIAEKQAQELDDDIIYEVEEPNYEKES</sequence>
<dbReference type="AlphaFoldDB" id="A0A9D3XW89"/>
<reference evidence="1" key="2">
    <citation type="submission" date="2020-11" db="EMBL/GenBank/DDBJ databases">
        <authorList>
            <person name="McCartney M.A."/>
            <person name="Auch B."/>
            <person name="Kono T."/>
            <person name="Mallez S."/>
            <person name="Becker A."/>
            <person name="Gohl D.M."/>
            <person name="Silverstein K.A.T."/>
            <person name="Koren S."/>
            <person name="Bechman K.B."/>
            <person name="Herman A."/>
            <person name="Abrahante J.E."/>
            <person name="Garbe J."/>
        </authorList>
    </citation>
    <scope>NUCLEOTIDE SEQUENCE</scope>
    <source>
        <strain evidence="1">Duluth1</strain>
        <tissue evidence="1">Whole animal</tissue>
    </source>
</reference>
<organism evidence="1 2">
    <name type="scientific">Dreissena polymorpha</name>
    <name type="common">Zebra mussel</name>
    <name type="synonym">Mytilus polymorpha</name>
    <dbReference type="NCBI Taxonomy" id="45954"/>
    <lineage>
        <taxon>Eukaryota</taxon>
        <taxon>Metazoa</taxon>
        <taxon>Spiralia</taxon>
        <taxon>Lophotrochozoa</taxon>
        <taxon>Mollusca</taxon>
        <taxon>Bivalvia</taxon>
        <taxon>Autobranchia</taxon>
        <taxon>Heteroconchia</taxon>
        <taxon>Euheterodonta</taxon>
        <taxon>Imparidentia</taxon>
        <taxon>Neoheterodontei</taxon>
        <taxon>Myida</taxon>
        <taxon>Dreissenoidea</taxon>
        <taxon>Dreissenidae</taxon>
        <taxon>Dreissena</taxon>
    </lineage>
</organism>
<reference evidence="1" key="1">
    <citation type="journal article" date="2019" name="bioRxiv">
        <title>The Genome of the Zebra Mussel, Dreissena polymorpha: A Resource for Invasive Species Research.</title>
        <authorList>
            <person name="McCartney M.A."/>
            <person name="Auch B."/>
            <person name="Kono T."/>
            <person name="Mallez S."/>
            <person name="Zhang Y."/>
            <person name="Obille A."/>
            <person name="Becker A."/>
            <person name="Abrahante J.E."/>
            <person name="Garbe J."/>
            <person name="Badalamenti J.P."/>
            <person name="Herman A."/>
            <person name="Mangelson H."/>
            <person name="Liachko I."/>
            <person name="Sullivan S."/>
            <person name="Sone E.D."/>
            <person name="Koren S."/>
            <person name="Silverstein K.A.T."/>
            <person name="Beckman K.B."/>
            <person name="Gohl D.M."/>
        </authorList>
    </citation>
    <scope>NUCLEOTIDE SEQUENCE</scope>
    <source>
        <strain evidence="1">Duluth1</strain>
        <tissue evidence="1">Whole animal</tissue>
    </source>
</reference>